<reference evidence="1 2" key="1">
    <citation type="journal article" date="2019" name="Genome Biol. Evol.">
        <title>Toxin and genome evolution in a Drosophila defensive symbiosis.</title>
        <authorList>
            <person name="Ballinger M.J."/>
            <person name="Gawryluk R.M."/>
            <person name="Perlman S.J."/>
        </authorList>
    </citation>
    <scope>NUCLEOTIDE SEQUENCE [LARGE SCALE GENOMIC DNA]</scope>
    <source>
        <strain evidence="2">sNeo</strain>
    </source>
</reference>
<protein>
    <submittedName>
        <fullName evidence="1">Uncharacterized protein</fullName>
    </submittedName>
</protein>
<comment type="caution">
    <text evidence="1">The sequence shown here is derived from an EMBL/GenBank/DDBJ whole genome shotgun (WGS) entry which is preliminary data.</text>
</comment>
<proteinExistence type="predicted"/>
<dbReference type="EMBL" id="RAHC01000001">
    <property type="protein sequence ID" value="RUP77947.1"/>
    <property type="molecule type" value="Genomic_DNA"/>
</dbReference>
<gene>
    <name evidence="1" type="ORF">D6D54_00115</name>
</gene>
<accession>A0A433ESU3</accession>
<name>A0A433ESU3_9MOLU</name>
<dbReference type="AlphaFoldDB" id="A0A433ESU3"/>
<organism evidence="1 2">
    <name type="scientific">Spiroplasma poulsonii</name>
    <dbReference type="NCBI Taxonomy" id="2138"/>
    <lineage>
        <taxon>Bacteria</taxon>
        <taxon>Bacillati</taxon>
        <taxon>Mycoplasmatota</taxon>
        <taxon>Mollicutes</taxon>
        <taxon>Entomoplasmatales</taxon>
        <taxon>Spiroplasmataceae</taxon>
        <taxon>Spiroplasma</taxon>
    </lineage>
</organism>
<evidence type="ECO:0000313" key="2">
    <source>
        <dbReference type="Proteomes" id="UP000274545"/>
    </source>
</evidence>
<sequence>MQITNLCKTLKVPRSTFYYQLKSNNPKSNHTIDNAVISIFLKSRKNYGTRKIKVMLAQQNIFIITNNN</sequence>
<evidence type="ECO:0000313" key="1">
    <source>
        <dbReference type="EMBL" id="RUP77947.1"/>
    </source>
</evidence>
<dbReference type="Proteomes" id="UP000274545">
    <property type="component" value="Unassembled WGS sequence"/>
</dbReference>